<proteinExistence type="predicted"/>
<name>A0A915J9R5_ROMCU</name>
<evidence type="ECO:0000313" key="1">
    <source>
        <dbReference type="Proteomes" id="UP000887565"/>
    </source>
</evidence>
<dbReference type="WBParaSite" id="nRc.2.0.1.t22425-RA">
    <property type="protein sequence ID" value="nRc.2.0.1.t22425-RA"/>
    <property type="gene ID" value="nRc.2.0.1.g22425"/>
</dbReference>
<accession>A0A915J9R5</accession>
<sequence>MQEKEYKKKQEGKKTKVTKLTVNILEKSTMKQKNLKYDYQRHKLINEGTEEGEADYIDKEYDNQLEQFGYNQN</sequence>
<dbReference type="Proteomes" id="UP000887565">
    <property type="component" value="Unplaced"/>
</dbReference>
<protein>
    <submittedName>
        <fullName evidence="2">Uncharacterized protein</fullName>
    </submittedName>
</protein>
<dbReference type="AlphaFoldDB" id="A0A915J9R5"/>
<keyword evidence="1" id="KW-1185">Reference proteome</keyword>
<evidence type="ECO:0000313" key="2">
    <source>
        <dbReference type="WBParaSite" id="nRc.2.0.1.t22425-RA"/>
    </source>
</evidence>
<organism evidence="1 2">
    <name type="scientific">Romanomermis culicivorax</name>
    <name type="common">Nematode worm</name>
    <dbReference type="NCBI Taxonomy" id="13658"/>
    <lineage>
        <taxon>Eukaryota</taxon>
        <taxon>Metazoa</taxon>
        <taxon>Ecdysozoa</taxon>
        <taxon>Nematoda</taxon>
        <taxon>Enoplea</taxon>
        <taxon>Dorylaimia</taxon>
        <taxon>Mermithida</taxon>
        <taxon>Mermithoidea</taxon>
        <taxon>Mermithidae</taxon>
        <taxon>Romanomermis</taxon>
    </lineage>
</organism>
<reference evidence="2" key="1">
    <citation type="submission" date="2022-11" db="UniProtKB">
        <authorList>
            <consortium name="WormBaseParasite"/>
        </authorList>
    </citation>
    <scope>IDENTIFICATION</scope>
</reference>